<feature type="coiled-coil region" evidence="1">
    <location>
        <begin position="155"/>
        <end position="189"/>
    </location>
</feature>
<gene>
    <name evidence="2" type="ORF">WNY63_17775</name>
</gene>
<dbReference type="Proteomes" id="UP001388366">
    <property type="component" value="Unassembled WGS sequence"/>
</dbReference>
<evidence type="ECO:0000256" key="1">
    <source>
        <dbReference type="SAM" id="Coils"/>
    </source>
</evidence>
<dbReference type="EMBL" id="JBBMQU010000042">
    <property type="protein sequence ID" value="MEM5552574.1"/>
    <property type="molecule type" value="Genomic_DNA"/>
</dbReference>
<evidence type="ECO:0000313" key="3">
    <source>
        <dbReference type="Proteomes" id="UP001388366"/>
    </source>
</evidence>
<comment type="caution">
    <text evidence="2">The sequence shown here is derived from an EMBL/GenBank/DDBJ whole genome shotgun (WGS) entry which is preliminary data.</text>
</comment>
<proteinExistence type="predicted"/>
<dbReference type="RefSeq" id="WP_342884452.1">
    <property type="nucleotide sequence ID" value="NZ_JBBMQU010000042.1"/>
</dbReference>
<keyword evidence="1" id="KW-0175">Coiled coil</keyword>
<protein>
    <recommendedName>
        <fullName evidence="4">Helix-turn-helix transcriptional regulator</fullName>
    </recommendedName>
</protein>
<keyword evidence="3" id="KW-1185">Reference proteome</keyword>
<organism evidence="2 3">
    <name type="scientific">Pseudoalteromonas neustonica</name>
    <dbReference type="NCBI Taxonomy" id="1840331"/>
    <lineage>
        <taxon>Bacteria</taxon>
        <taxon>Pseudomonadati</taxon>
        <taxon>Pseudomonadota</taxon>
        <taxon>Gammaproteobacteria</taxon>
        <taxon>Alteromonadales</taxon>
        <taxon>Pseudoalteromonadaceae</taxon>
        <taxon>Pseudoalteromonas</taxon>
    </lineage>
</organism>
<reference evidence="2 3" key="1">
    <citation type="submission" date="2024-03" db="EMBL/GenBank/DDBJ databases">
        <title>Community enrichment and isolation of bacterial strains for fucoidan degradation.</title>
        <authorList>
            <person name="Sichert A."/>
        </authorList>
    </citation>
    <scope>NUCLEOTIDE SEQUENCE [LARGE SCALE GENOMIC DNA]</scope>
    <source>
        <strain evidence="2 3">AS81</strain>
    </source>
</reference>
<accession>A0ABU9U6A6</accession>
<evidence type="ECO:0000313" key="2">
    <source>
        <dbReference type="EMBL" id="MEM5552574.1"/>
    </source>
</evidence>
<sequence length="474" mass="54757">MNDRNKILFPEQVSNKHPNSKEIIELAESDGITLTEIGNIMGHSQPYISQLKSGKGKAKVSDLEPLIYRLSAKLPGQSFCTYKVFKEASPQFEGDWEEQSLLAALKTESEKSELGRYPTGDDGFDFVLKEHLKSIDSMESKKNIFRSRASIEDIINQVEEALDSYFAEENALNKKNKEFEANLEKSVLEVLERMNHRYDERDQITIEERLNLVFERAYLPSVPPANMDVYYSKKTLIEACENAFHHLTLPNLTRNLSKFENTDEADLNLLNAPDKHAKRILEKLKEKQIIINEEKADTRNKYRLNKRFDKKSWKKITESKIEDPRLALPWNELSTQLFGGTVCEVYRSSQNSAYEINLTDAFKTWSNDINYQINEEEVQICGPVLLTTQIEKSKIIIHELHTNKFILIHTLMSEKFNKEITLLSKPLETTELLEQLNLESELSGWSEDITPIIDELRNTLTLKGYRVPGVRSIY</sequence>
<name>A0ABU9U6A6_9GAMM</name>
<evidence type="ECO:0008006" key="4">
    <source>
        <dbReference type="Google" id="ProtNLM"/>
    </source>
</evidence>